<dbReference type="InterPro" id="IPR036250">
    <property type="entry name" value="AcylCo_DH-like_C"/>
</dbReference>
<dbReference type="PIRSF" id="PIRSF016578">
    <property type="entry name" value="HsaA"/>
    <property type="match status" value="1"/>
</dbReference>
<name>A0A233S6Z2_STRDA</name>
<evidence type="ECO:0000259" key="6">
    <source>
        <dbReference type="Pfam" id="PF00441"/>
    </source>
</evidence>
<comment type="caution">
    <text evidence="9">The sequence shown here is derived from an EMBL/GenBank/DDBJ whole genome shotgun (WGS) entry which is preliminary data.</text>
</comment>
<organism evidence="9 10">
    <name type="scientific">Streptomyces diastatochromogenes</name>
    <dbReference type="NCBI Taxonomy" id="42236"/>
    <lineage>
        <taxon>Bacteria</taxon>
        <taxon>Bacillati</taxon>
        <taxon>Actinomycetota</taxon>
        <taxon>Actinomycetes</taxon>
        <taxon>Kitasatosporales</taxon>
        <taxon>Streptomycetaceae</taxon>
        <taxon>Streptomyces</taxon>
    </lineage>
</organism>
<dbReference type="SUPFAM" id="SSF56645">
    <property type="entry name" value="Acyl-CoA dehydrogenase NM domain-like"/>
    <property type="match status" value="1"/>
</dbReference>
<evidence type="ECO:0000259" key="8">
    <source>
        <dbReference type="Pfam" id="PF02771"/>
    </source>
</evidence>
<comment type="cofactor">
    <cofactor evidence="1 5">
        <name>FAD</name>
        <dbReference type="ChEBI" id="CHEBI:57692"/>
    </cofactor>
</comment>
<dbReference type="EMBL" id="MCGQ01000029">
    <property type="protein sequence ID" value="OXY91416.1"/>
    <property type="molecule type" value="Genomic_DNA"/>
</dbReference>
<dbReference type="Gene3D" id="1.20.140.10">
    <property type="entry name" value="Butyryl-CoA Dehydrogenase, subunit A, domain 3"/>
    <property type="match status" value="1"/>
</dbReference>
<dbReference type="InterPro" id="IPR013786">
    <property type="entry name" value="AcylCoA_DH/ox_N"/>
</dbReference>
<dbReference type="InterPro" id="IPR009075">
    <property type="entry name" value="AcylCo_DH/oxidase_C"/>
</dbReference>
<keyword evidence="3 5" id="KW-0285">Flavoprotein</keyword>
<evidence type="ECO:0000256" key="1">
    <source>
        <dbReference type="ARBA" id="ARBA00001974"/>
    </source>
</evidence>
<dbReference type="Pfam" id="PF02770">
    <property type="entry name" value="Acyl-CoA_dh_M"/>
    <property type="match status" value="1"/>
</dbReference>
<sequence length="395" mass="42046">MTLPDDFDKILEAAHQVGRKLAPLAAGVDARTGDLREPYDLLAEAGFLTLLVPRRAGGAGLGFADYWRVLSAVGFHNGAAALGLNMHNAVIGPLCESADTPLPPMAEEFRTWLFDEVVDGRKIFASAASEPAGGAKLRGLQTRYRRTDDGEGFVITGEKSFVSLAGIADYYAVPARPEDSDDPGRISHFLVSKDDPGVRFGEIHNLTAMYGTSTANMTLDAVTVPRFRLFLGIEGLSLPKVIREPHWMVAGYTGAYLGIAEAVQQAVVDHVTASPKKAESAVVQRTVGLNAARLHAARALVERAGEAVDLGRGGATANTLVHAAKYAVADLGPELARAAVSLCGSAAVSRAKPIERLLRELQYGAVMPAKPEECLEYLGKAALGVDLRDENAFSW</sequence>
<feature type="domain" description="Acyl-CoA dehydrogenase/oxidase N-terminal" evidence="8">
    <location>
        <begin position="17"/>
        <end position="93"/>
    </location>
</feature>
<evidence type="ECO:0000256" key="5">
    <source>
        <dbReference type="RuleBase" id="RU362125"/>
    </source>
</evidence>
<dbReference type="Pfam" id="PF00441">
    <property type="entry name" value="Acyl-CoA_dh_1"/>
    <property type="match status" value="1"/>
</dbReference>
<dbReference type="InterPro" id="IPR006091">
    <property type="entry name" value="Acyl-CoA_Oxase/DH_mid-dom"/>
</dbReference>
<dbReference type="Gene3D" id="2.40.110.10">
    <property type="entry name" value="Butyryl-CoA Dehydrogenase, subunit A, domain 2"/>
    <property type="match status" value="1"/>
</dbReference>
<evidence type="ECO:0000256" key="2">
    <source>
        <dbReference type="ARBA" id="ARBA00009347"/>
    </source>
</evidence>
<keyword evidence="10" id="KW-1185">Reference proteome</keyword>
<dbReference type="InterPro" id="IPR037069">
    <property type="entry name" value="AcylCoA_DH/ox_N_sf"/>
</dbReference>
<evidence type="ECO:0000256" key="4">
    <source>
        <dbReference type="ARBA" id="ARBA00022827"/>
    </source>
</evidence>
<feature type="domain" description="Acyl-CoA oxidase/dehydrogenase middle" evidence="7">
    <location>
        <begin position="126"/>
        <end position="222"/>
    </location>
</feature>
<accession>A0A233S6Z2</accession>
<evidence type="ECO:0000313" key="9">
    <source>
        <dbReference type="EMBL" id="OXY91416.1"/>
    </source>
</evidence>
<proteinExistence type="inferred from homology"/>
<dbReference type="Pfam" id="PF02771">
    <property type="entry name" value="Acyl-CoA_dh_N"/>
    <property type="match status" value="1"/>
</dbReference>
<dbReference type="GO" id="GO:0003995">
    <property type="term" value="F:acyl-CoA dehydrogenase activity"/>
    <property type="evidence" value="ECO:0007669"/>
    <property type="project" value="TreeGrafter"/>
</dbReference>
<dbReference type="CDD" id="cd00567">
    <property type="entry name" value="ACAD"/>
    <property type="match status" value="1"/>
</dbReference>
<reference evidence="9 10" key="1">
    <citation type="submission" date="2016-07" db="EMBL/GenBank/DDBJ databases">
        <title>Draft genome of Streptomyces diastatochromogenes.</title>
        <authorList>
            <person name="Podduturi R."/>
            <person name="Lukassen M.B."/>
            <person name="Clausen N."/>
            <person name="Nielsen J.L."/>
            <person name="Jorgensen N.O."/>
        </authorList>
    </citation>
    <scope>NUCLEOTIDE SEQUENCE [LARGE SCALE GENOMIC DNA]</scope>
    <source>
        <strain evidence="9 10">DSM 40608</strain>
    </source>
</reference>
<dbReference type="PANTHER" id="PTHR43884:SF12">
    <property type="entry name" value="ISOVALERYL-COA DEHYDROGENASE, MITOCHONDRIAL-RELATED"/>
    <property type="match status" value="1"/>
</dbReference>
<dbReference type="RefSeq" id="WP_094219872.1">
    <property type="nucleotide sequence ID" value="NZ_MCGQ01000029.1"/>
</dbReference>
<dbReference type="PANTHER" id="PTHR43884">
    <property type="entry name" value="ACYL-COA DEHYDROGENASE"/>
    <property type="match status" value="1"/>
</dbReference>
<dbReference type="SUPFAM" id="SSF47203">
    <property type="entry name" value="Acyl-CoA dehydrogenase C-terminal domain-like"/>
    <property type="match status" value="1"/>
</dbReference>
<evidence type="ECO:0000313" key="10">
    <source>
        <dbReference type="Proteomes" id="UP000215483"/>
    </source>
</evidence>
<comment type="similarity">
    <text evidence="2 5">Belongs to the acyl-CoA dehydrogenase family.</text>
</comment>
<feature type="domain" description="Acyl-CoA dehydrogenase/oxidase C-terminal" evidence="6">
    <location>
        <begin position="256"/>
        <end position="363"/>
    </location>
</feature>
<gene>
    <name evidence="9" type="ORF">BEK98_29495</name>
</gene>
<dbReference type="GO" id="GO:0050660">
    <property type="term" value="F:flavin adenine dinucleotide binding"/>
    <property type="evidence" value="ECO:0007669"/>
    <property type="project" value="InterPro"/>
</dbReference>
<dbReference type="AlphaFoldDB" id="A0A233S6Z2"/>
<protein>
    <recommendedName>
        <fullName evidence="11">Acyl-CoA dehydrogenase</fullName>
    </recommendedName>
</protein>
<keyword evidence="5" id="KW-0560">Oxidoreductase</keyword>
<keyword evidence="4 5" id="KW-0274">FAD</keyword>
<dbReference type="InterPro" id="IPR009100">
    <property type="entry name" value="AcylCoA_DH/oxidase_NM_dom_sf"/>
</dbReference>
<dbReference type="Gene3D" id="1.10.540.10">
    <property type="entry name" value="Acyl-CoA dehydrogenase/oxidase, N-terminal domain"/>
    <property type="match status" value="1"/>
</dbReference>
<dbReference type="Proteomes" id="UP000215483">
    <property type="component" value="Unassembled WGS sequence"/>
</dbReference>
<evidence type="ECO:0000259" key="7">
    <source>
        <dbReference type="Pfam" id="PF02770"/>
    </source>
</evidence>
<evidence type="ECO:0008006" key="11">
    <source>
        <dbReference type="Google" id="ProtNLM"/>
    </source>
</evidence>
<dbReference type="InterPro" id="IPR046373">
    <property type="entry name" value="Acyl-CoA_Oxase/DH_mid-dom_sf"/>
</dbReference>
<dbReference type="OrthoDB" id="2986495at2"/>
<evidence type="ECO:0000256" key="3">
    <source>
        <dbReference type="ARBA" id="ARBA00022630"/>
    </source>
</evidence>